<proteinExistence type="predicted"/>
<protein>
    <submittedName>
        <fullName evidence="1">Uncharacterized protein</fullName>
    </submittedName>
</protein>
<dbReference type="Proteomes" id="UP001595729">
    <property type="component" value="Unassembled WGS sequence"/>
</dbReference>
<organism evidence="1 2">
    <name type="scientific">Hydrogenophaga luteola</name>
    <dbReference type="NCBI Taxonomy" id="1591122"/>
    <lineage>
        <taxon>Bacteria</taxon>
        <taxon>Pseudomonadati</taxon>
        <taxon>Pseudomonadota</taxon>
        <taxon>Betaproteobacteria</taxon>
        <taxon>Burkholderiales</taxon>
        <taxon>Comamonadaceae</taxon>
        <taxon>Hydrogenophaga</taxon>
    </lineage>
</organism>
<sequence length="159" mass="17331">MDASRRLRLVLLGVATLALAVAAWFAWQAVGRLGQARSEAASARAELTQLRGLVPALEQHERYAKDAEDIKAMVAKAGFDPARWSNRKLQRTTALLSRRDAEILLVQQIGASGAQWFAADYFDVTVASPGAGLFSPVLQDDRGFNVEMAGVVYFPLVSR</sequence>
<keyword evidence="2" id="KW-1185">Reference proteome</keyword>
<accession>A0ABV7W6V3</accession>
<comment type="caution">
    <text evidence="1">The sequence shown here is derived from an EMBL/GenBank/DDBJ whole genome shotgun (WGS) entry which is preliminary data.</text>
</comment>
<gene>
    <name evidence="1" type="ORF">ACFOPI_17895</name>
</gene>
<dbReference type="RefSeq" id="WP_382176759.1">
    <property type="nucleotide sequence ID" value="NZ_JBHRXX010000007.1"/>
</dbReference>
<dbReference type="EMBL" id="JBHRXX010000007">
    <property type="protein sequence ID" value="MFC3685479.1"/>
    <property type="molecule type" value="Genomic_DNA"/>
</dbReference>
<evidence type="ECO:0000313" key="1">
    <source>
        <dbReference type="EMBL" id="MFC3685479.1"/>
    </source>
</evidence>
<name>A0ABV7W6V3_9BURK</name>
<reference evidence="2" key="1">
    <citation type="journal article" date="2019" name="Int. J. Syst. Evol. Microbiol.">
        <title>The Global Catalogue of Microorganisms (GCM) 10K type strain sequencing project: providing services to taxonomists for standard genome sequencing and annotation.</title>
        <authorList>
            <consortium name="The Broad Institute Genomics Platform"/>
            <consortium name="The Broad Institute Genome Sequencing Center for Infectious Disease"/>
            <person name="Wu L."/>
            <person name="Ma J."/>
        </authorList>
    </citation>
    <scope>NUCLEOTIDE SEQUENCE [LARGE SCALE GENOMIC DNA]</scope>
    <source>
        <strain evidence="2">KCTC 42501</strain>
    </source>
</reference>
<evidence type="ECO:0000313" key="2">
    <source>
        <dbReference type="Proteomes" id="UP001595729"/>
    </source>
</evidence>